<dbReference type="FunFam" id="2.102.10.10:FF:000044">
    <property type="entry name" value="Methylxanthine N1-demethylase NdmA"/>
    <property type="match status" value="1"/>
</dbReference>
<evidence type="ECO:0000256" key="6">
    <source>
        <dbReference type="ARBA" id="ARBA00023014"/>
    </source>
</evidence>
<keyword evidence="5" id="KW-0408">Iron</keyword>
<feature type="domain" description="Rieske" evidence="8">
    <location>
        <begin position="21"/>
        <end position="133"/>
    </location>
</feature>
<evidence type="ECO:0000256" key="3">
    <source>
        <dbReference type="ARBA" id="ARBA00022723"/>
    </source>
</evidence>
<dbReference type="GO" id="GO:0009822">
    <property type="term" value="P:alkaloid catabolic process"/>
    <property type="evidence" value="ECO:0007669"/>
    <property type="project" value="UniProtKB-ARBA"/>
</dbReference>
<accession>A0A158CBH8</accession>
<dbReference type="RefSeq" id="WP_061170173.1">
    <property type="nucleotide sequence ID" value="NZ_FCOA02000020.1"/>
</dbReference>
<keyword evidence="10" id="KW-1185">Reference proteome</keyword>
<dbReference type="STRING" id="1777140.AWB79_05086"/>
<dbReference type="PANTHER" id="PTHR21266">
    <property type="entry name" value="IRON-SULFUR DOMAIN CONTAINING PROTEIN"/>
    <property type="match status" value="1"/>
</dbReference>
<dbReference type="Proteomes" id="UP000054851">
    <property type="component" value="Unassembled WGS sequence"/>
</dbReference>
<evidence type="ECO:0000256" key="1">
    <source>
        <dbReference type="ARBA" id="ARBA00022589"/>
    </source>
</evidence>
<dbReference type="Pfam" id="PF00355">
    <property type="entry name" value="Rieske"/>
    <property type="match status" value="1"/>
</dbReference>
<dbReference type="SUPFAM" id="SSF55961">
    <property type="entry name" value="Bet v1-like"/>
    <property type="match status" value="1"/>
</dbReference>
<dbReference type="GO" id="GO:0051537">
    <property type="term" value="F:2 iron, 2 sulfur cluster binding"/>
    <property type="evidence" value="ECO:0007669"/>
    <property type="project" value="UniProtKB-KW"/>
</dbReference>
<dbReference type="PROSITE" id="PS51296">
    <property type="entry name" value="RIESKE"/>
    <property type="match status" value="1"/>
</dbReference>
<dbReference type="GO" id="GO:0016491">
    <property type="term" value="F:oxidoreductase activity"/>
    <property type="evidence" value="ECO:0007669"/>
    <property type="project" value="UniProtKB-KW"/>
</dbReference>
<comment type="caution">
    <text evidence="9">The sequence shown here is derived from an EMBL/GenBank/DDBJ whole genome shotgun (WGS) entry which is preliminary data.</text>
</comment>
<keyword evidence="1" id="KW-0017">Alkaloid metabolism</keyword>
<keyword evidence="3" id="KW-0479">Metal-binding</keyword>
<dbReference type="SUPFAM" id="SSF50022">
    <property type="entry name" value="ISP domain"/>
    <property type="match status" value="1"/>
</dbReference>
<name>A0A158CBH8_9BURK</name>
<evidence type="ECO:0000256" key="4">
    <source>
        <dbReference type="ARBA" id="ARBA00023002"/>
    </source>
</evidence>
<dbReference type="Gene3D" id="2.102.10.10">
    <property type="entry name" value="Rieske [2Fe-2S] iron-sulphur domain"/>
    <property type="match status" value="1"/>
</dbReference>
<dbReference type="CDD" id="cd03469">
    <property type="entry name" value="Rieske_RO_Alpha_N"/>
    <property type="match status" value="1"/>
</dbReference>
<evidence type="ECO:0000259" key="8">
    <source>
        <dbReference type="PROSITE" id="PS51296"/>
    </source>
</evidence>
<protein>
    <submittedName>
        <fullName evidence="9">Rieske (2Fe-2S) protein</fullName>
    </submittedName>
</protein>
<reference evidence="9" key="1">
    <citation type="submission" date="2016-01" db="EMBL/GenBank/DDBJ databases">
        <authorList>
            <person name="Peeters C."/>
        </authorList>
    </citation>
    <scope>NUCLEOTIDE SEQUENCE</scope>
    <source>
        <strain evidence="9">LMG 29322</strain>
    </source>
</reference>
<dbReference type="PANTHER" id="PTHR21266:SF60">
    <property type="entry name" value="3-KETOSTEROID-9-ALPHA-MONOOXYGENASE, OXYGENASE COMPONENT"/>
    <property type="match status" value="1"/>
</dbReference>
<keyword evidence="4" id="KW-0560">Oxidoreductase</keyword>
<dbReference type="InterPro" id="IPR044043">
    <property type="entry name" value="VanA_C_cat"/>
</dbReference>
<dbReference type="OrthoDB" id="9790995at2"/>
<dbReference type="InterPro" id="IPR050584">
    <property type="entry name" value="Cholesterol_7-desaturase"/>
</dbReference>
<dbReference type="Gene3D" id="3.90.380.10">
    <property type="entry name" value="Naphthalene 1,2-dioxygenase Alpha Subunit, Chain A, domain 1"/>
    <property type="match status" value="1"/>
</dbReference>
<evidence type="ECO:0000313" key="9">
    <source>
        <dbReference type="EMBL" id="SAK79733.1"/>
    </source>
</evidence>
<sequence length="358" mass="41275">MSAREQYKPLLEDKSYLRHFWHPVCTLAEFERTNPSGHGPMGVTLLGEKLVLARLNGKIVAAPDRCAHRSAQLSIGTIAKCDGQDRLQCPYHGWQYDNEGACKSIPACPDKPVPPRAKIQIYDCEVKYEMVWVRLDNSYDCTEIPFLGDWDNPDMQVIVADSYIWNTVAERRWENFTDFSHFAFVHPGTLYDPFFASHPLVLVNRVDGELQFKLAPPREMEGIPEEAPMGDFTYRCTMPYSINLEIKLWRDDSRFILWTTACPVDEKTCRNFMVIIRERDNQPDHMHLAFQKRVLAEDQPIIESQWPAEVSANEISVATDKVSIQYRKWHRELSLAAPHGKEAFREALRTNIIDETAS</sequence>
<dbReference type="AlphaFoldDB" id="A0A158CBH8"/>
<dbReference type="InterPro" id="IPR036922">
    <property type="entry name" value="Rieske_2Fe-2S_sf"/>
</dbReference>
<evidence type="ECO:0000256" key="7">
    <source>
        <dbReference type="ARBA" id="ARBA00023027"/>
    </source>
</evidence>
<gene>
    <name evidence="9" type="ORF">AWB79_05086</name>
</gene>
<dbReference type="Pfam" id="PF19112">
    <property type="entry name" value="VanA_C"/>
    <property type="match status" value="1"/>
</dbReference>
<dbReference type="EMBL" id="FCOA02000020">
    <property type="protein sequence ID" value="SAK79733.1"/>
    <property type="molecule type" value="Genomic_DNA"/>
</dbReference>
<dbReference type="GO" id="GO:0046872">
    <property type="term" value="F:metal ion binding"/>
    <property type="evidence" value="ECO:0007669"/>
    <property type="project" value="UniProtKB-KW"/>
</dbReference>
<dbReference type="InterPro" id="IPR017941">
    <property type="entry name" value="Rieske_2Fe-2S"/>
</dbReference>
<keyword evidence="6" id="KW-0411">Iron-sulfur</keyword>
<dbReference type="GO" id="GO:0032451">
    <property type="term" value="F:demethylase activity"/>
    <property type="evidence" value="ECO:0007669"/>
    <property type="project" value="UniProtKB-ARBA"/>
</dbReference>
<evidence type="ECO:0000256" key="5">
    <source>
        <dbReference type="ARBA" id="ARBA00023004"/>
    </source>
</evidence>
<keyword evidence="2" id="KW-0001">2Fe-2S</keyword>
<evidence type="ECO:0000256" key="2">
    <source>
        <dbReference type="ARBA" id="ARBA00022714"/>
    </source>
</evidence>
<organism evidence="9 10">
    <name type="scientific">Caballeronia hypogeia</name>
    <dbReference type="NCBI Taxonomy" id="1777140"/>
    <lineage>
        <taxon>Bacteria</taxon>
        <taxon>Pseudomonadati</taxon>
        <taxon>Pseudomonadota</taxon>
        <taxon>Betaproteobacteria</taxon>
        <taxon>Burkholderiales</taxon>
        <taxon>Burkholderiaceae</taxon>
        <taxon>Caballeronia</taxon>
    </lineage>
</organism>
<evidence type="ECO:0000313" key="10">
    <source>
        <dbReference type="Proteomes" id="UP000054851"/>
    </source>
</evidence>
<keyword evidence="7" id="KW-0520">NAD</keyword>
<proteinExistence type="predicted"/>